<evidence type="ECO:0000256" key="10">
    <source>
        <dbReference type="SAM" id="Phobius"/>
    </source>
</evidence>
<dbReference type="PROSITE" id="PS50109">
    <property type="entry name" value="HIS_KIN"/>
    <property type="match status" value="1"/>
</dbReference>
<evidence type="ECO:0000313" key="12">
    <source>
        <dbReference type="EMBL" id="SFM86301.1"/>
    </source>
</evidence>
<keyword evidence="13" id="KW-1185">Reference proteome</keyword>
<name>A0A1I4UBU5_9PROT</name>
<keyword evidence="5" id="KW-0808">Transferase</keyword>
<dbReference type="PANTHER" id="PTHR45436:SF4">
    <property type="entry name" value="SENSOR PROTEIN PHOQ"/>
    <property type="match status" value="1"/>
</dbReference>
<keyword evidence="7 12" id="KW-0418">Kinase</keyword>
<comment type="subcellular location">
    <subcellularLocation>
        <location evidence="2">Membrane</location>
    </subcellularLocation>
</comment>
<dbReference type="RefSeq" id="WP_090672281.1">
    <property type="nucleotide sequence ID" value="NZ_FOUF01000042.1"/>
</dbReference>
<evidence type="ECO:0000256" key="6">
    <source>
        <dbReference type="ARBA" id="ARBA00022692"/>
    </source>
</evidence>
<evidence type="ECO:0000256" key="2">
    <source>
        <dbReference type="ARBA" id="ARBA00004370"/>
    </source>
</evidence>
<dbReference type="InterPro" id="IPR036890">
    <property type="entry name" value="HATPase_C_sf"/>
</dbReference>
<dbReference type="AlphaFoldDB" id="A0A1I4UBU5"/>
<dbReference type="EC" id="2.7.13.3" evidence="3"/>
<dbReference type="CDD" id="cd00082">
    <property type="entry name" value="HisKA"/>
    <property type="match status" value="1"/>
</dbReference>
<evidence type="ECO:0000256" key="3">
    <source>
        <dbReference type="ARBA" id="ARBA00012438"/>
    </source>
</evidence>
<dbReference type="InterPro" id="IPR003594">
    <property type="entry name" value="HATPase_dom"/>
</dbReference>
<dbReference type="Gene3D" id="1.10.287.130">
    <property type="match status" value="1"/>
</dbReference>
<evidence type="ECO:0000256" key="8">
    <source>
        <dbReference type="ARBA" id="ARBA00022989"/>
    </source>
</evidence>
<dbReference type="GO" id="GO:0005524">
    <property type="term" value="F:ATP binding"/>
    <property type="evidence" value="ECO:0007669"/>
    <property type="project" value="UniProtKB-KW"/>
</dbReference>
<comment type="catalytic activity">
    <reaction evidence="1">
        <text>ATP + protein L-histidine = ADP + protein N-phospho-L-histidine.</text>
        <dbReference type="EC" id="2.7.13.3"/>
    </reaction>
</comment>
<evidence type="ECO:0000256" key="1">
    <source>
        <dbReference type="ARBA" id="ARBA00000085"/>
    </source>
</evidence>
<sequence>MRSLNQRILASASLVLLVFVVGTALTLDRAFYDSGKTALQDRMLGKLFLLMGEAEVDDHGRLVMPEELPGLMEFEHLNSGIYAFIADERNTQVWKSMSTLSIQIPFRASLPEGEKVFEQIELNEKPHFIYSFGVAWETEVRDYPFTFHVIMDSTSLEEQIDLYRRDLWGWLAVMGVLLLIMQMSVLRWGLRPMRQVSSELSAVESGLQESVQGIYPVELKRLTDNINSLINHERKHQQRYRNALADLAHSLKTPLTILRGAINTENDAQVMRALLNEQIDRMDNIVQYQLRRAATAGSSPGTRLIALRPVVEKIVNTVHRAYYEKYPKVTLEIPPEFCLRMDEGDLMELLGNVIDNAYKWCRQDITISASYEHDEVVIRVEDDGRGIKREELGKILERGVRADQSIPGHGIGLAIVRDIVEAYDGSLSIDPTRTSGAAFVIRVKR</sequence>
<dbReference type="InterPro" id="IPR005467">
    <property type="entry name" value="His_kinase_dom"/>
</dbReference>
<dbReference type="InterPro" id="IPR036097">
    <property type="entry name" value="HisK_dim/P_sf"/>
</dbReference>
<dbReference type="SUPFAM" id="SSF47384">
    <property type="entry name" value="Homodimeric domain of signal transducing histidine kinase"/>
    <property type="match status" value="1"/>
</dbReference>
<dbReference type="SMART" id="SM00387">
    <property type="entry name" value="HATPase_c"/>
    <property type="match status" value="1"/>
</dbReference>
<dbReference type="InterPro" id="IPR003661">
    <property type="entry name" value="HisK_dim/P_dom"/>
</dbReference>
<feature type="domain" description="Histidine kinase" evidence="11">
    <location>
        <begin position="246"/>
        <end position="445"/>
    </location>
</feature>
<evidence type="ECO:0000256" key="5">
    <source>
        <dbReference type="ARBA" id="ARBA00022679"/>
    </source>
</evidence>
<keyword evidence="8 10" id="KW-1133">Transmembrane helix</keyword>
<dbReference type="STRING" id="52442.SAMN05421880_1426"/>
<evidence type="ECO:0000256" key="9">
    <source>
        <dbReference type="ARBA" id="ARBA00023136"/>
    </source>
</evidence>
<dbReference type="Gene3D" id="3.30.565.10">
    <property type="entry name" value="Histidine kinase-like ATPase, C-terminal domain"/>
    <property type="match status" value="1"/>
</dbReference>
<keyword evidence="6 10" id="KW-0812">Transmembrane</keyword>
<dbReference type="InterPro" id="IPR050428">
    <property type="entry name" value="TCS_sensor_his_kinase"/>
</dbReference>
<dbReference type="Proteomes" id="UP000199561">
    <property type="component" value="Unassembled WGS sequence"/>
</dbReference>
<dbReference type="SUPFAM" id="SSF55874">
    <property type="entry name" value="ATPase domain of HSP90 chaperone/DNA topoisomerase II/histidine kinase"/>
    <property type="match status" value="1"/>
</dbReference>
<keyword evidence="4" id="KW-0597">Phosphoprotein</keyword>
<evidence type="ECO:0000313" key="13">
    <source>
        <dbReference type="Proteomes" id="UP000199561"/>
    </source>
</evidence>
<organism evidence="12 13">
    <name type="scientific">Nitrosomonas nitrosa</name>
    <dbReference type="NCBI Taxonomy" id="52442"/>
    <lineage>
        <taxon>Bacteria</taxon>
        <taxon>Pseudomonadati</taxon>
        <taxon>Pseudomonadota</taxon>
        <taxon>Betaproteobacteria</taxon>
        <taxon>Nitrosomonadales</taxon>
        <taxon>Nitrosomonadaceae</taxon>
        <taxon>Nitrosomonas</taxon>
    </lineage>
</organism>
<dbReference type="EMBL" id="FOUF01000042">
    <property type="protein sequence ID" value="SFM86301.1"/>
    <property type="molecule type" value="Genomic_DNA"/>
</dbReference>
<evidence type="ECO:0000256" key="4">
    <source>
        <dbReference type="ARBA" id="ARBA00022553"/>
    </source>
</evidence>
<dbReference type="InterPro" id="IPR004358">
    <property type="entry name" value="Sig_transdc_His_kin-like_C"/>
</dbReference>
<dbReference type="PANTHER" id="PTHR45436">
    <property type="entry name" value="SENSOR HISTIDINE KINASE YKOH"/>
    <property type="match status" value="1"/>
</dbReference>
<reference evidence="12 13" key="1">
    <citation type="submission" date="2016-10" db="EMBL/GenBank/DDBJ databases">
        <authorList>
            <person name="de Groot N.N."/>
        </authorList>
    </citation>
    <scope>NUCLEOTIDE SEQUENCE [LARGE SCALE GENOMIC DNA]</scope>
    <source>
        <strain evidence="12 13">Nm146</strain>
    </source>
</reference>
<dbReference type="Pfam" id="PF02518">
    <property type="entry name" value="HATPase_c"/>
    <property type="match status" value="1"/>
</dbReference>
<proteinExistence type="predicted"/>
<keyword evidence="9 10" id="KW-0472">Membrane</keyword>
<evidence type="ECO:0000256" key="7">
    <source>
        <dbReference type="ARBA" id="ARBA00022777"/>
    </source>
</evidence>
<dbReference type="GO" id="GO:0000155">
    <property type="term" value="F:phosphorelay sensor kinase activity"/>
    <property type="evidence" value="ECO:0007669"/>
    <property type="project" value="InterPro"/>
</dbReference>
<feature type="transmembrane region" description="Helical" evidence="10">
    <location>
        <begin position="167"/>
        <end position="190"/>
    </location>
</feature>
<gene>
    <name evidence="12" type="ORF">SAMN05421880_1426</name>
</gene>
<dbReference type="PRINTS" id="PR00344">
    <property type="entry name" value="BCTRLSENSOR"/>
</dbReference>
<evidence type="ECO:0000259" key="11">
    <source>
        <dbReference type="PROSITE" id="PS50109"/>
    </source>
</evidence>
<dbReference type="GO" id="GO:0005886">
    <property type="term" value="C:plasma membrane"/>
    <property type="evidence" value="ECO:0007669"/>
    <property type="project" value="TreeGrafter"/>
</dbReference>
<accession>A0A1I4UBU5</accession>
<protein>
    <recommendedName>
        <fullName evidence="3">histidine kinase</fullName>
        <ecNumber evidence="3">2.7.13.3</ecNumber>
    </recommendedName>
</protein>